<proteinExistence type="predicted"/>
<organism evidence="1 2">
    <name type="scientific">Oryza meyeriana var. granulata</name>
    <dbReference type="NCBI Taxonomy" id="110450"/>
    <lineage>
        <taxon>Eukaryota</taxon>
        <taxon>Viridiplantae</taxon>
        <taxon>Streptophyta</taxon>
        <taxon>Embryophyta</taxon>
        <taxon>Tracheophyta</taxon>
        <taxon>Spermatophyta</taxon>
        <taxon>Magnoliopsida</taxon>
        <taxon>Liliopsida</taxon>
        <taxon>Poales</taxon>
        <taxon>Poaceae</taxon>
        <taxon>BOP clade</taxon>
        <taxon>Oryzoideae</taxon>
        <taxon>Oryzeae</taxon>
        <taxon>Oryzinae</taxon>
        <taxon>Oryza</taxon>
        <taxon>Oryza meyeriana</taxon>
    </lineage>
</organism>
<gene>
    <name evidence="1" type="ORF">E2562_020829</name>
</gene>
<protein>
    <submittedName>
        <fullName evidence="1">Uncharacterized protein</fullName>
    </submittedName>
</protein>
<keyword evidence="2" id="KW-1185">Reference proteome</keyword>
<dbReference type="AlphaFoldDB" id="A0A6G1CHV9"/>
<evidence type="ECO:0000313" key="1">
    <source>
        <dbReference type="EMBL" id="KAF0899641.1"/>
    </source>
</evidence>
<evidence type="ECO:0000313" key="2">
    <source>
        <dbReference type="Proteomes" id="UP000479710"/>
    </source>
</evidence>
<dbReference type="EMBL" id="SPHZ02000009">
    <property type="protein sequence ID" value="KAF0899641.1"/>
    <property type="molecule type" value="Genomic_DNA"/>
</dbReference>
<comment type="caution">
    <text evidence="1">The sequence shown here is derived from an EMBL/GenBank/DDBJ whole genome shotgun (WGS) entry which is preliminary data.</text>
</comment>
<sequence>MSPITDGQRYRVRYNNTGEDHNVVFICIYIFHCHRNPSVALEEEPGSITISVREKEAARRGHEDETAH</sequence>
<accession>A0A6G1CHV9</accession>
<reference evidence="1 2" key="1">
    <citation type="submission" date="2019-11" db="EMBL/GenBank/DDBJ databases">
        <title>Whole genome sequence of Oryza granulata.</title>
        <authorList>
            <person name="Li W."/>
        </authorList>
    </citation>
    <scope>NUCLEOTIDE SEQUENCE [LARGE SCALE GENOMIC DNA]</scope>
    <source>
        <strain evidence="2">cv. Menghai</strain>
        <tissue evidence="1">Leaf</tissue>
    </source>
</reference>
<dbReference type="Proteomes" id="UP000479710">
    <property type="component" value="Unassembled WGS sequence"/>
</dbReference>
<name>A0A6G1CHV9_9ORYZ</name>